<evidence type="ECO:0000313" key="2">
    <source>
        <dbReference type="Proteomes" id="UP001515641"/>
    </source>
</evidence>
<accession>A0ABX0L297</accession>
<dbReference type="Pfam" id="PF10127">
    <property type="entry name" value="RlaP"/>
    <property type="match status" value="1"/>
</dbReference>
<name>A0ABX0L297_9NEIS</name>
<dbReference type="Proteomes" id="UP001515641">
    <property type="component" value="Unassembled WGS sequence"/>
</dbReference>
<dbReference type="PANTHER" id="PTHR34817">
    <property type="entry name" value="NUCLEOTIDYLTRANSFERASE"/>
    <property type="match status" value="1"/>
</dbReference>
<proteinExistence type="predicted"/>
<gene>
    <name evidence="1" type="ORF">HA052_01160</name>
</gene>
<sequence length="270" mass="30576">MSTEAHARPERAERPAEAARRLALARLEQVEAQHGVRILYAAEGGSRCWGYAAPDSDYDVRFVYLHPEAWYETGDRRDVIELPLADGLDISGWELRKALRLSLGGNAALLEWLASPQVYRQHSAACRVLRDLGPEHFAGEAAYWHYLSVARKNYRGRKREQQLRLKKYLYVLRPLLAAQWLLRWRSMPPLLLGELADQTLDDARLRDELAGLLALKSAGGAPEYGPATPGLHDYIEREMRAYEAAARPSRYSDWARADALLEQVRLACGV</sequence>
<protein>
    <submittedName>
        <fullName evidence="1">Nucleotidyltransferase domain-containing protein</fullName>
    </submittedName>
</protein>
<dbReference type="EMBL" id="JAAOMA010000001">
    <property type="protein sequence ID" value="NHR03792.1"/>
    <property type="molecule type" value="Genomic_DNA"/>
</dbReference>
<reference evidence="1 2" key="1">
    <citation type="submission" date="2020-03" db="EMBL/GenBank/DDBJ databases">
        <title>Draft genome sequence of environmentally isolated cultures.</title>
        <authorList>
            <person name="Wilson H.S."/>
            <person name="De Leon M.E."/>
        </authorList>
    </citation>
    <scope>NUCLEOTIDE SEQUENCE [LARGE SCALE GENOMIC DNA]</scope>
    <source>
        <strain evidence="1 2">HSC-31F16</strain>
    </source>
</reference>
<evidence type="ECO:0000313" key="1">
    <source>
        <dbReference type="EMBL" id="NHR03792.1"/>
    </source>
</evidence>
<comment type="caution">
    <text evidence="1">The sequence shown here is derived from an EMBL/GenBank/DDBJ whole genome shotgun (WGS) entry which is preliminary data.</text>
</comment>
<organism evidence="1 2">
    <name type="scientific">Chromobacterium fluminis</name>
    <dbReference type="NCBI Taxonomy" id="3044269"/>
    <lineage>
        <taxon>Bacteria</taxon>
        <taxon>Pseudomonadati</taxon>
        <taxon>Pseudomonadota</taxon>
        <taxon>Betaproteobacteria</taxon>
        <taxon>Neisseriales</taxon>
        <taxon>Chromobacteriaceae</taxon>
        <taxon>Chromobacterium</taxon>
    </lineage>
</organism>
<dbReference type="RefSeq" id="WP_166450464.1">
    <property type="nucleotide sequence ID" value="NZ_JAAOMA010000001.1"/>
</dbReference>
<keyword evidence="2" id="KW-1185">Reference proteome</keyword>
<dbReference type="InterPro" id="IPR018775">
    <property type="entry name" value="RlaP"/>
</dbReference>
<dbReference type="PANTHER" id="PTHR34817:SF2">
    <property type="entry name" value="NUCLEOTIDYLTRANSFERASE"/>
    <property type="match status" value="1"/>
</dbReference>